<gene>
    <name evidence="5" type="ORF">D9753_07175</name>
</gene>
<evidence type="ECO:0000259" key="4">
    <source>
        <dbReference type="PROSITE" id="PS51118"/>
    </source>
</evidence>
<keyword evidence="2" id="KW-0238">DNA-binding</keyword>
<dbReference type="EMBL" id="CP033073">
    <property type="protein sequence ID" value="AYN38738.1"/>
    <property type="molecule type" value="Genomic_DNA"/>
</dbReference>
<proteinExistence type="predicted"/>
<sequence length="110" mass="11951">MTAGNRSTPLTPAESDLIQTLSARWTMHILLALHASEGSQRFSQIQEAVAGISNRVLSSRLADLESRGLVSRHVAATRPVTITYQFTSPGREVASAVFHLREVAESCFDA</sequence>
<dbReference type="Proteomes" id="UP000268329">
    <property type="component" value="Chromosome"/>
</dbReference>
<evidence type="ECO:0000256" key="3">
    <source>
        <dbReference type="ARBA" id="ARBA00023163"/>
    </source>
</evidence>
<dbReference type="GO" id="GO:0003677">
    <property type="term" value="F:DNA binding"/>
    <property type="evidence" value="ECO:0007669"/>
    <property type="project" value="UniProtKB-KW"/>
</dbReference>
<dbReference type="PROSITE" id="PS51118">
    <property type="entry name" value="HTH_HXLR"/>
    <property type="match status" value="1"/>
</dbReference>
<reference evidence="5 6" key="1">
    <citation type="submission" date="2018-10" db="EMBL/GenBank/DDBJ databases">
        <title>The genome of Streptomyces dangxiongensis Z022.</title>
        <authorList>
            <person name="Zhang B."/>
        </authorList>
    </citation>
    <scope>NUCLEOTIDE SEQUENCE [LARGE SCALE GENOMIC DNA]</scope>
    <source>
        <strain evidence="5 6">Z022</strain>
    </source>
</reference>
<dbReference type="AlphaFoldDB" id="A0A3G2J8Z0"/>
<dbReference type="InterPro" id="IPR002577">
    <property type="entry name" value="HTH_HxlR"/>
</dbReference>
<dbReference type="Gene3D" id="1.10.10.10">
    <property type="entry name" value="Winged helix-like DNA-binding domain superfamily/Winged helix DNA-binding domain"/>
    <property type="match status" value="1"/>
</dbReference>
<evidence type="ECO:0000256" key="2">
    <source>
        <dbReference type="ARBA" id="ARBA00023125"/>
    </source>
</evidence>
<protein>
    <submittedName>
        <fullName evidence="5">Transcriptional regulator</fullName>
    </submittedName>
</protein>
<evidence type="ECO:0000313" key="6">
    <source>
        <dbReference type="Proteomes" id="UP000268329"/>
    </source>
</evidence>
<keyword evidence="3" id="KW-0804">Transcription</keyword>
<dbReference type="KEGG" id="sdd:D9753_07175"/>
<keyword evidence="6" id="KW-1185">Reference proteome</keyword>
<dbReference type="RefSeq" id="WP_121786242.1">
    <property type="nucleotide sequence ID" value="NZ_CP033073.1"/>
</dbReference>
<dbReference type="PANTHER" id="PTHR33204:SF37">
    <property type="entry name" value="HTH-TYPE TRANSCRIPTIONAL REGULATOR YODB"/>
    <property type="match status" value="1"/>
</dbReference>
<feature type="domain" description="HTH hxlR-type" evidence="4">
    <location>
        <begin position="11"/>
        <end position="110"/>
    </location>
</feature>
<dbReference type="InterPro" id="IPR036388">
    <property type="entry name" value="WH-like_DNA-bd_sf"/>
</dbReference>
<evidence type="ECO:0000256" key="1">
    <source>
        <dbReference type="ARBA" id="ARBA00023015"/>
    </source>
</evidence>
<name>A0A3G2J8Z0_9ACTN</name>
<dbReference type="InterPro" id="IPR036390">
    <property type="entry name" value="WH_DNA-bd_sf"/>
</dbReference>
<evidence type="ECO:0000313" key="5">
    <source>
        <dbReference type="EMBL" id="AYN38738.1"/>
    </source>
</evidence>
<organism evidence="5 6">
    <name type="scientific">Streptomyces dangxiongensis</name>
    <dbReference type="NCBI Taxonomy" id="1442032"/>
    <lineage>
        <taxon>Bacteria</taxon>
        <taxon>Bacillati</taxon>
        <taxon>Actinomycetota</taxon>
        <taxon>Actinomycetes</taxon>
        <taxon>Kitasatosporales</taxon>
        <taxon>Streptomycetaceae</taxon>
        <taxon>Streptomyces</taxon>
    </lineage>
</organism>
<dbReference type="Pfam" id="PF01638">
    <property type="entry name" value="HxlR"/>
    <property type="match status" value="1"/>
</dbReference>
<accession>A0A3G2J8Z0</accession>
<dbReference type="SUPFAM" id="SSF46785">
    <property type="entry name" value="Winged helix' DNA-binding domain"/>
    <property type="match status" value="1"/>
</dbReference>
<dbReference type="OrthoDB" id="9800966at2"/>
<keyword evidence="1" id="KW-0805">Transcription regulation</keyword>
<dbReference type="PANTHER" id="PTHR33204">
    <property type="entry name" value="TRANSCRIPTIONAL REGULATOR, MARR FAMILY"/>
    <property type="match status" value="1"/>
</dbReference>